<dbReference type="SUPFAM" id="SSF48013">
    <property type="entry name" value="NusB-like"/>
    <property type="match status" value="1"/>
</dbReference>
<dbReference type="InterPro" id="IPR006027">
    <property type="entry name" value="NusB_RsmB_TIM44"/>
</dbReference>
<dbReference type="CDD" id="cd02440">
    <property type="entry name" value="AdoMet_MTases"/>
    <property type="match status" value="1"/>
</dbReference>
<feature type="active site" description="Nucleophile" evidence="5">
    <location>
        <position position="387"/>
    </location>
</feature>
<dbReference type="PANTHER" id="PTHR22807:SF61">
    <property type="entry name" value="NOL1_NOP2_SUN FAMILY PROTEIN _ ANTITERMINATION NUSB DOMAIN-CONTAINING PROTEIN"/>
    <property type="match status" value="1"/>
</dbReference>
<comment type="caution">
    <text evidence="9">The sequence shown here is derived from an EMBL/GenBank/DDBJ whole genome shotgun (WGS) entry which is preliminary data.</text>
</comment>
<dbReference type="SUPFAM" id="SSF53335">
    <property type="entry name" value="S-adenosyl-L-methionine-dependent methyltransferases"/>
    <property type="match status" value="1"/>
</dbReference>
<evidence type="ECO:0000256" key="5">
    <source>
        <dbReference type="PROSITE-ProRule" id="PRU01023"/>
    </source>
</evidence>
<reference evidence="9" key="1">
    <citation type="submission" date="2021-08" db="EMBL/GenBank/DDBJ databases">
        <title>Hoeflea bacterium WL0058 sp. nov., isolated from the sediment.</title>
        <authorList>
            <person name="Wang L."/>
            <person name="Zhang D."/>
        </authorList>
    </citation>
    <scope>NUCLEOTIDE SEQUENCE</scope>
    <source>
        <strain evidence="9">WL0058</strain>
    </source>
</reference>
<organism evidence="9 10">
    <name type="scientific">Flavimaribacter sediminis</name>
    <dbReference type="NCBI Taxonomy" id="2865987"/>
    <lineage>
        <taxon>Bacteria</taxon>
        <taxon>Pseudomonadati</taxon>
        <taxon>Pseudomonadota</taxon>
        <taxon>Alphaproteobacteria</taxon>
        <taxon>Hyphomicrobiales</taxon>
        <taxon>Rhizobiaceae</taxon>
        <taxon>Flavimaribacter</taxon>
    </lineage>
</organism>
<sequence>MVLTPASKQKRRPRKSAEGNREQVPGLGSRLAAAKLLSAIVDRRASMDGLLDPQNGNPAWRALSEQDRSLVRAILQAALRNLPIIDAFIDLLVARPLPEGAVALRHTLRIAAAQILFLDIPAHAAVNIAVEMARGDPRNRRFVALVNALLRQMIRQKDEELPRLQSRVINAPAWLGELIESAYPEHASAIFEAHRHPPAIDLTVKSDSESWAARLGGRVTPTGSVRLGHVDGPITDLEGFADGEWWVQDVAASIPARLFGEISGWRVADLCAAPGGKTAQLALAGASVTALDFSANRLKRLDENLKRLKLDAECVHADLFEWQPGEAFDAVLLDAPCSSTGTIRRHPDIPWTKSPSDVAKLADLQERMLARALTLVRPGGMVVFSNCSLAKEEGEDVVSAILESHPKVDRRAVESALIPGLEDAISPEGDLRTTPDMLPDPDPAYAGLDGFFASILMRLS</sequence>
<dbReference type="AlphaFoldDB" id="A0AAE3D117"/>
<evidence type="ECO:0000256" key="7">
    <source>
        <dbReference type="SAM" id="MobiDB-lite"/>
    </source>
</evidence>
<feature type="coiled-coil region" evidence="6">
    <location>
        <begin position="291"/>
        <end position="318"/>
    </location>
</feature>
<feature type="binding site" evidence="5">
    <location>
        <position position="334"/>
    </location>
    <ligand>
        <name>S-adenosyl-L-methionine</name>
        <dbReference type="ChEBI" id="CHEBI:59789"/>
    </ligand>
</feature>
<dbReference type="PANTHER" id="PTHR22807">
    <property type="entry name" value="NOP2 YEAST -RELATED NOL1/NOP2/FMU SUN DOMAIN-CONTAINING"/>
    <property type="match status" value="1"/>
</dbReference>
<keyword evidence="10" id="KW-1185">Reference proteome</keyword>
<dbReference type="InterPro" id="IPR035926">
    <property type="entry name" value="NusB-like_sf"/>
</dbReference>
<proteinExistence type="inferred from homology"/>
<accession>A0AAE3D117</accession>
<keyword evidence="1 5" id="KW-0489">Methyltransferase</keyword>
<comment type="similarity">
    <text evidence="5">Belongs to the class I-like SAM-binding methyltransferase superfamily. RsmB/NOP family.</text>
</comment>
<evidence type="ECO:0000256" key="6">
    <source>
        <dbReference type="SAM" id="Coils"/>
    </source>
</evidence>
<dbReference type="Gene3D" id="3.40.50.150">
    <property type="entry name" value="Vaccinia Virus protein VP39"/>
    <property type="match status" value="1"/>
</dbReference>
<dbReference type="FunFam" id="3.40.50.150:FF:000257">
    <property type="entry name" value="16S rRNA methyltransferase"/>
    <property type="match status" value="1"/>
</dbReference>
<keyword evidence="3 5" id="KW-0949">S-adenosyl-L-methionine</keyword>
<dbReference type="Proteomes" id="UP001196509">
    <property type="component" value="Unassembled WGS sequence"/>
</dbReference>
<dbReference type="GO" id="GO:0001510">
    <property type="term" value="P:RNA methylation"/>
    <property type="evidence" value="ECO:0007669"/>
    <property type="project" value="InterPro"/>
</dbReference>
<dbReference type="GO" id="GO:0008173">
    <property type="term" value="F:RNA methyltransferase activity"/>
    <property type="evidence" value="ECO:0007669"/>
    <property type="project" value="InterPro"/>
</dbReference>
<dbReference type="InterPro" id="IPR049560">
    <property type="entry name" value="MeTrfase_RsmB-F_NOP2_cat"/>
</dbReference>
<dbReference type="InterPro" id="IPR029063">
    <property type="entry name" value="SAM-dependent_MTases_sf"/>
</dbReference>
<feature type="domain" description="SAM-dependent MTase RsmB/NOP-type" evidence="8">
    <location>
        <begin position="154"/>
        <end position="459"/>
    </location>
</feature>
<protein>
    <submittedName>
        <fullName evidence="9">Methyltransferase domain-containing protein</fullName>
    </submittedName>
</protein>
<evidence type="ECO:0000256" key="4">
    <source>
        <dbReference type="ARBA" id="ARBA00022884"/>
    </source>
</evidence>
<evidence type="ECO:0000256" key="2">
    <source>
        <dbReference type="ARBA" id="ARBA00022679"/>
    </source>
</evidence>
<dbReference type="InterPro" id="IPR023267">
    <property type="entry name" value="RCMT"/>
</dbReference>
<feature type="region of interest" description="Disordered" evidence="7">
    <location>
        <begin position="1"/>
        <end position="24"/>
    </location>
</feature>
<keyword evidence="4 5" id="KW-0694">RNA-binding</keyword>
<dbReference type="PROSITE" id="PS51686">
    <property type="entry name" value="SAM_MT_RSMB_NOP"/>
    <property type="match status" value="1"/>
</dbReference>
<feature type="binding site" evidence="5">
    <location>
        <begin position="271"/>
        <end position="277"/>
    </location>
    <ligand>
        <name>S-adenosyl-L-methionine</name>
        <dbReference type="ChEBI" id="CHEBI:59789"/>
    </ligand>
</feature>
<gene>
    <name evidence="9" type="ORF">K1W69_14375</name>
</gene>
<dbReference type="GO" id="GO:0003723">
    <property type="term" value="F:RNA binding"/>
    <property type="evidence" value="ECO:0007669"/>
    <property type="project" value="UniProtKB-UniRule"/>
</dbReference>
<dbReference type="PRINTS" id="PR02008">
    <property type="entry name" value="RCMTFAMILY"/>
</dbReference>
<feature type="binding site" evidence="5">
    <location>
        <position position="318"/>
    </location>
    <ligand>
        <name>S-adenosyl-L-methionine</name>
        <dbReference type="ChEBI" id="CHEBI:59789"/>
    </ligand>
</feature>
<dbReference type="EMBL" id="JAICBX010000002">
    <property type="protein sequence ID" value="MBW8638379.1"/>
    <property type="molecule type" value="Genomic_DNA"/>
</dbReference>
<dbReference type="InterPro" id="IPR001678">
    <property type="entry name" value="MeTrfase_RsmB-F_NOP2_dom"/>
</dbReference>
<name>A0AAE3D117_9HYPH</name>
<evidence type="ECO:0000256" key="3">
    <source>
        <dbReference type="ARBA" id="ARBA00022691"/>
    </source>
</evidence>
<feature type="binding site" evidence="5">
    <location>
        <position position="292"/>
    </location>
    <ligand>
        <name>S-adenosyl-L-methionine</name>
        <dbReference type="ChEBI" id="CHEBI:59789"/>
    </ligand>
</feature>
<dbReference type="Pfam" id="PF01029">
    <property type="entry name" value="NusB"/>
    <property type="match status" value="1"/>
</dbReference>
<evidence type="ECO:0000313" key="10">
    <source>
        <dbReference type="Proteomes" id="UP001196509"/>
    </source>
</evidence>
<evidence type="ECO:0000256" key="1">
    <source>
        <dbReference type="ARBA" id="ARBA00022603"/>
    </source>
</evidence>
<dbReference type="GO" id="GO:0006355">
    <property type="term" value="P:regulation of DNA-templated transcription"/>
    <property type="evidence" value="ECO:0007669"/>
    <property type="project" value="InterPro"/>
</dbReference>
<evidence type="ECO:0000313" key="9">
    <source>
        <dbReference type="EMBL" id="MBW8638379.1"/>
    </source>
</evidence>
<keyword evidence="6" id="KW-0175">Coiled coil</keyword>
<keyword evidence="2 5" id="KW-0808">Transferase</keyword>
<dbReference type="Gene3D" id="1.10.940.10">
    <property type="entry name" value="NusB-like"/>
    <property type="match status" value="1"/>
</dbReference>
<dbReference type="Pfam" id="PF01189">
    <property type="entry name" value="Methyltr_RsmB-F"/>
    <property type="match status" value="1"/>
</dbReference>
<evidence type="ECO:0000259" key="8">
    <source>
        <dbReference type="PROSITE" id="PS51686"/>
    </source>
</evidence>